<gene>
    <name evidence="1" type="ORF">N8I77_004812</name>
</gene>
<proteinExistence type="predicted"/>
<comment type="caution">
    <text evidence="1">The sequence shown here is derived from an EMBL/GenBank/DDBJ whole genome shotgun (WGS) entry which is preliminary data.</text>
</comment>
<organism evidence="1 2">
    <name type="scientific">Phomopsis amygdali</name>
    <name type="common">Fusicoccum amygdali</name>
    <dbReference type="NCBI Taxonomy" id="1214568"/>
    <lineage>
        <taxon>Eukaryota</taxon>
        <taxon>Fungi</taxon>
        <taxon>Dikarya</taxon>
        <taxon>Ascomycota</taxon>
        <taxon>Pezizomycotina</taxon>
        <taxon>Sordariomycetes</taxon>
        <taxon>Sordariomycetidae</taxon>
        <taxon>Diaporthales</taxon>
        <taxon>Diaporthaceae</taxon>
        <taxon>Diaporthe</taxon>
    </lineage>
</organism>
<evidence type="ECO:0000313" key="2">
    <source>
        <dbReference type="Proteomes" id="UP001265746"/>
    </source>
</evidence>
<name>A0AAD9SN25_PHOAM</name>
<evidence type="ECO:0000313" key="1">
    <source>
        <dbReference type="EMBL" id="KAK2611476.1"/>
    </source>
</evidence>
<keyword evidence="2" id="KW-1185">Reference proteome</keyword>
<reference evidence="1" key="1">
    <citation type="submission" date="2023-06" db="EMBL/GenBank/DDBJ databases">
        <authorList>
            <person name="Noh H."/>
        </authorList>
    </citation>
    <scope>NUCLEOTIDE SEQUENCE</scope>
    <source>
        <strain evidence="1">DUCC20226</strain>
    </source>
</reference>
<sequence length="395" mass="45351">MATDKLTVRISGLPHFWAEATKEVITTNTILLDVFKISANGEVILHDWSPKIIGFWMKILHYKDDELEKIFDEFEAEVKDIWSIASFHEKFVQRAQLACDCHEHEPCFPTIRLRQWFRRWWEANDENFRGNTASELTSLVMPAFYIGDAQAFMSITYSCFLHANRKQISPENLVTPSDSDKGGWGEIDTDHPLLGKLEAARSNMFFKIEKALYYDKQRDGLPHGRGFKSTVCEDPNWCPVLKSAAYYTALQATGCWTFISGVKDDHSIHQVLTKLANTVCVNAAIKASLDKKVKSLIRTLLDDKKTTITVERRGKPIAVQVDDSFTGLCLDCVTKSKFSSEDADYWNHCLEFKYDYGCTVAHAQPTWYFSYMGRAEDMKWFDNKAKLQTQRRAGR</sequence>
<accession>A0AAD9SN25</accession>
<protein>
    <submittedName>
        <fullName evidence="1">Uncharacterized protein</fullName>
    </submittedName>
</protein>
<dbReference type="AlphaFoldDB" id="A0AAD9SN25"/>
<dbReference type="Proteomes" id="UP001265746">
    <property type="component" value="Unassembled WGS sequence"/>
</dbReference>
<dbReference type="EMBL" id="JAUJFL010000002">
    <property type="protein sequence ID" value="KAK2611476.1"/>
    <property type="molecule type" value="Genomic_DNA"/>
</dbReference>